<dbReference type="AlphaFoldDB" id="J4WSR9"/>
<dbReference type="PROSITE" id="PS51704">
    <property type="entry name" value="GP_PDE"/>
    <property type="match status" value="1"/>
</dbReference>
<sequence>MKRYLEYDGLKVLAHRGGAEESFENTLESFEYSQSIGCEFIETDVQASSDGVPYIFHDDDLKRILNKSVKFNELSSKEIDELQIFEKYKIPKLSETLIQFPNLLFQIDFKTDEVVDPALNVIHELNVMDRVCIASFSSNRLNKVRSLNSELCISMGPNEVLQTFLSSWNLYKGEIVGDCLQIPIRYYGLKIVTKRFVDFVHSKGLKIMVWTINDVKTFKYLIDLGVDGIITDKPKLLFETLDTS</sequence>
<dbReference type="GO" id="GO:0008081">
    <property type="term" value="F:phosphoric diester hydrolase activity"/>
    <property type="evidence" value="ECO:0007669"/>
    <property type="project" value="InterPro"/>
</dbReference>
<evidence type="ECO:0000259" key="1">
    <source>
        <dbReference type="PROSITE" id="PS51704"/>
    </source>
</evidence>
<dbReference type="SUPFAM" id="SSF51695">
    <property type="entry name" value="PLC-like phosphodiesterases"/>
    <property type="match status" value="1"/>
</dbReference>
<dbReference type="PANTHER" id="PTHR46211:SF14">
    <property type="entry name" value="GLYCEROPHOSPHODIESTER PHOSPHODIESTERASE"/>
    <property type="match status" value="1"/>
</dbReference>
<dbReference type="EMBL" id="JH611156">
    <property type="protein sequence ID" value="EJP71905.1"/>
    <property type="molecule type" value="Genomic_DNA"/>
</dbReference>
<dbReference type="Gene3D" id="3.20.20.190">
    <property type="entry name" value="Phosphatidylinositol (PI) phosphodiesterase"/>
    <property type="match status" value="1"/>
</dbReference>
<feature type="domain" description="GP-PDE" evidence="1">
    <location>
        <begin position="10"/>
        <end position="241"/>
    </location>
</feature>
<dbReference type="InterPro" id="IPR017946">
    <property type="entry name" value="PLC-like_Pdiesterase_TIM-brl"/>
</dbReference>
<protein>
    <submittedName>
        <fullName evidence="2">Glycerophosphodiester phosphodiesterase</fullName>
    </submittedName>
</protein>
<evidence type="ECO:0000313" key="3">
    <source>
        <dbReference type="Proteomes" id="UP000010305"/>
    </source>
</evidence>
<dbReference type="PROSITE" id="PS50007">
    <property type="entry name" value="PIPLC_X_DOMAIN"/>
    <property type="match status" value="1"/>
</dbReference>
<dbReference type="GO" id="GO:0006629">
    <property type="term" value="P:lipid metabolic process"/>
    <property type="evidence" value="ECO:0007669"/>
    <property type="project" value="InterPro"/>
</dbReference>
<organism evidence="2 3">
    <name type="scientific">SAR86 cluster bacterium SAR86A</name>
    <dbReference type="NCBI Taxonomy" id="1123866"/>
    <lineage>
        <taxon>Bacteria</taxon>
        <taxon>Pseudomonadati</taxon>
        <taxon>Pseudomonadota</taxon>
        <taxon>Gammaproteobacteria</taxon>
        <taxon>SAR86 cluster</taxon>
    </lineage>
</organism>
<dbReference type="PANTHER" id="PTHR46211">
    <property type="entry name" value="GLYCEROPHOSPHORYL DIESTER PHOSPHODIESTERASE"/>
    <property type="match status" value="1"/>
</dbReference>
<name>J4WSR9_9GAMM</name>
<reference evidence="2 3" key="1">
    <citation type="journal article" date="2012" name="ISME J.">
        <title>Genomic insights to SAR86, an abundant and uncultivated marine bacterial lineage.</title>
        <authorList>
            <person name="Dupont C.L."/>
            <person name="Rusch D.B."/>
            <person name="Yooseph S."/>
            <person name="Lombardo M.J."/>
            <person name="Richter R.A."/>
            <person name="Valas R."/>
            <person name="Novotny M."/>
            <person name="Yee-Greenbaum J."/>
            <person name="Selengut J.D."/>
            <person name="Haft D.H."/>
            <person name="Halpern A.L."/>
            <person name="Lasken R.S."/>
            <person name="Nealson K."/>
            <person name="Friedman R."/>
            <person name="Venter J.C."/>
        </authorList>
    </citation>
    <scope>NUCLEOTIDE SEQUENCE [LARGE SCALE GENOMIC DNA]</scope>
</reference>
<gene>
    <name evidence="2" type="ORF">NT01SARS_0388</name>
</gene>
<evidence type="ECO:0000313" key="2">
    <source>
        <dbReference type="EMBL" id="EJP71905.1"/>
    </source>
</evidence>
<dbReference type="Pfam" id="PF03009">
    <property type="entry name" value="GDPD"/>
    <property type="match status" value="1"/>
</dbReference>
<proteinExistence type="predicted"/>
<accession>J4WSR9</accession>
<dbReference type="HOGENOM" id="CLU_030006_3_6_6"/>
<dbReference type="STRING" id="1123866.NT01SARS_0388"/>
<dbReference type="InterPro" id="IPR030395">
    <property type="entry name" value="GP_PDE_dom"/>
</dbReference>
<dbReference type="Proteomes" id="UP000010305">
    <property type="component" value="Unassembled WGS sequence"/>
</dbReference>